<feature type="compositionally biased region" description="Acidic residues" evidence="1">
    <location>
        <begin position="161"/>
        <end position="195"/>
    </location>
</feature>
<sequence length="717" mass="80985">MAPKSARGRKRQTKISFSPATKPMSSTRSSTVAKMGNAPSQTEDHTSALPTPRKSTRAAKPPRPDSSSEDELAGEMNAGNARLSKKLHTPVKRKHKGMFGSSNVMSTGYESSEEQHIQPVARPARRKRQRASSGSESDHARPTVTILPRKRQRIIEVIENSSEEGEESEDKDEEGEDQQEVEGDDEDEDVDEDVDEAPKAHTRRQVRRQRTSEDEIEVQVQSRSARRRLARRPSPLSDEDDVLVLPRSRRARPVRVEIPTEEESEAQTPPKSARRRIRRRAAESASEDQDTEDDGVEVQDDDDDDDEERNELKEDLAFLKSSPVQDRGRLRSTHDKPKNERQKALEALKRKRAGTTEPPPSATPSRKKPVVTETDSDSELEVIKEEPESDGPIGDVVDEDDDLDFDEHEPNALDIFQEGEDDIGFIDDNADAVIGEPALDADLDDMRLTFSLSRAKTKDLFKHAVEWMVMKKIHPAFDSTRNFYVLTFRKLDDEVKGLAGSKFTSSAWTSEFTRAIRARPDLITNEIRGAADYMSPHCAACNRKNHPATWEIMLTGQPYDKDTLEPLENDSSSESESESESGSDSSSLSASPPRNTTTEKPERDASGEVLPPESHRFYLGSTCKANAQVSHTLYHWRHHLYQWVKQYLAQQGHLTAEKLVKRDKASNRKREKAAIKIVDKMEAEGEIRKLWRLYKEQVTFAVEASNEYKDGWGRKGR</sequence>
<evidence type="ECO:0000313" key="4">
    <source>
        <dbReference type="Proteomes" id="UP000002668"/>
    </source>
</evidence>
<dbReference type="STRING" id="985895.E4ZZB6"/>
<feature type="compositionally biased region" description="Basic and acidic residues" evidence="1">
    <location>
        <begin position="326"/>
        <end position="348"/>
    </location>
</feature>
<keyword evidence="4" id="KW-1185">Reference proteome</keyword>
<protein>
    <submittedName>
        <fullName evidence="3">Predicted protein</fullName>
    </submittedName>
</protein>
<evidence type="ECO:0000313" key="3">
    <source>
        <dbReference type="EMBL" id="CBX96711.1"/>
    </source>
</evidence>
<dbReference type="Proteomes" id="UP000002668">
    <property type="component" value="Genome"/>
</dbReference>
<reference evidence="4" key="1">
    <citation type="journal article" date="2011" name="Nat. Commun.">
        <title>Effector diversification within compartments of the Leptosphaeria maculans genome affected by Repeat-Induced Point mutations.</title>
        <authorList>
            <person name="Rouxel T."/>
            <person name="Grandaubert J."/>
            <person name="Hane J.K."/>
            <person name="Hoede C."/>
            <person name="van de Wouw A.P."/>
            <person name="Couloux A."/>
            <person name="Dominguez V."/>
            <person name="Anthouard V."/>
            <person name="Bally P."/>
            <person name="Bourras S."/>
            <person name="Cozijnsen A.J."/>
            <person name="Ciuffetti L.M."/>
            <person name="Degrave A."/>
            <person name="Dilmaghani A."/>
            <person name="Duret L."/>
            <person name="Fudal I."/>
            <person name="Goodwin S.B."/>
            <person name="Gout L."/>
            <person name="Glaser N."/>
            <person name="Linglin J."/>
            <person name="Kema G.H.J."/>
            <person name="Lapalu N."/>
            <person name="Lawrence C.B."/>
            <person name="May K."/>
            <person name="Meyer M."/>
            <person name="Ollivier B."/>
            <person name="Poulain J."/>
            <person name="Schoch C.L."/>
            <person name="Simon A."/>
            <person name="Spatafora J.W."/>
            <person name="Stachowiak A."/>
            <person name="Turgeon B.G."/>
            <person name="Tyler B.M."/>
            <person name="Vincent D."/>
            <person name="Weissenbach J."/>
            <person name="Amselem J."/>
            <person name="Quesneville H."/>
            <person name="Oliver R.P."/>
            <person name="Wincker P."/>
            <person name="Balesdent M.-H."/>
            <person name="Howlett B.J."/>
        </authorList>
    </citation>
    <scope>NUCLEOTIDE SEQUENCE [LARGE SCALE GENOMIC DNA]</scope>
    <source>
        <strain evidence="4">JN3 / isolate v23.1.3 / race Av1-4-5-6-7-8</strain>
    </source>
</reference>
<dbReference type="VEuPathDB" id="FungiDB:LEMA_P109760.1"/>
<evidence type="ECO:0000256" key="1">
    <source>
        <dbReference type="SAM" id="MobiDB-lite"/>
    </source>
</evidence>
<evidence type="ECO:0000259" key="2">
    <source>
        <dbReference type="Pfam" id="PF13926"/>
    </source>
</evidence>
<feature type="domain" description="DUF4211" evidence="2">
    <location>
        <begin position="425"/>
        <end position="564"/>
    </location>
</feature>
<feature type="compositionally biased region" description="Basic residues" evidence="1">
    <location>
        <begin position="1"/>
        <end position="13"/>
    </location>
</feature>
<accession>E4ZZB6</accession>
<feature type="compositionally biased region" description="Basic residues" evidence="1">
    <location>
        <begin position="83"/>
        <end position="97"/>
    </location>
</feature>
<dbReference type="GeneID" id="13290196"/>
<dbReference type="OMA" id="WRDFHIN"/>
<gene>
    <name evidence="3" type="ORF">LEMA_P109760.1</name>
</gene>
<organism evidence="4">
    <name type="scientific">Leptosphaeria maculans (strain JN3 / isolate v23.1.3 / race Av1-4-5-6-7-8)</name>
    <name type="common">Blackleg fungus</name>
    <name type="synonym">Phoma lingam</name>
    <dbReference type="NCBI Taxonomy" id="985895"/>
    <lineage>
        <taxon>Eukaryota</taxon>
        <taxon>Fungi</taxon>
        <taxon>Dikarya</taxon>
        <taxon>Ascomycota</taxon>
        <taxon>Pezizomycotina</taxon>
        <taxon>Dothideomycetes</taxon>
        <taxon>Pleosporomycetidae</taxon>
        <taxon>Pleosporales</taxon>
        <taxon>Pleosporineae</taxon>
        <taxon>Leptosphaeriaceae</taxon>
        <taxon>Plenodomus</taxon>
        <taxon>Plenodomus lingam/Leptosphaeria maculans species complex</taxon>
    </lineage>
</organism>
<dbReference type="eggNOG" id="ENOG502S7B9">
    <property type="taxonomic scope" value="Eukaryota"/>
</dbReference>
<feature type="region of interest" description="Disordered" evidence="1">
    <location>
        <begin position="560"/>
        <end position="611"/>
    </location>
</feature>
<dbReference type="AlphaFoldDB" id="E4ZZB6"/>
<dbReference type="PANTHER" id="PTHR14689:SF0">
    <property type="entry name" value="COILED-COIL DOMAIN-CONTAINING PROTEIN 82"/>
    <property type="match status" value="1"/>
</dbReference>
<dbReference type="OrthoDB" id="21499at2759"/>
<feature type="compositionally biased region" description="Basic residues" evidence="1">
    <location>
        <begin position="200"/>
        <end position="209"/>
    </location>
</feature>
<dbReference type="PANTHER" id="PTHR14689">
    <property type="entry name" value="PHORBOL-ESTER_DAG-TYPE DOMAIN-CONTAINING PROTEIN"/>
    <property type="match status" value="1"/>
</dbReference>
<feature type="compositionally biased region" description="Polar residues" evidence="1">
    <location>
        <begin position="100"/>
        <end position="110"/>
    </location>
</feature>
<dbReference type="InParanoid" id="E4ZZB6"/>
<dbReference type="RefSeq" id="XP_003840190.1">
    <property type="nucleotide sequence ID" value="XM_003840142.1"/>
</dbReference>
<dbReference type="Pfam" id="PF13926">
    <property type="entry name" value="DUF4211"/>
    <property type="match status" value="1"/>
</dbReference>
<dbReference type="HOGENOM" id="CLU_021433_0_0_1"/>
<feature type="compositionally biased region" description="Low complexity" evidence="1">
    <location>
        <begin position="582"/>
        <end position="591"/>
    </location>
</feature>
<feature type="compositionally biased region" description="Polar residues" evidence="1">
    <location>
        <begin position="14"/>
        <end position="32"/>
    </location>
</feature>
<name>E4ZZB6_LEPMJ</name>
<dbReference type="InterPro" id="IPR025451">
    <property type="entry name" value="DUF4211"/>
</dbReference>
<proteinExistence type="predicted"/>
<feature type="region of interest" description="Disordered" evidence="1">
    <location>
        <begin position="1"/>
        <end position="396"/>
    </location>
</feature>
<feature type="compositionally biased region" description="Acidic residues" evidence="1">
    <location>
        <begin position="565"/>
        <end position="581"/>
    </location>
</feature>
<dbReference type="EMBL" id="FP929129">
    <property type="protein sequence ID" value="CBX96711.1"/>
    <property type="molecule type" value="Genomic_DNA"/>
</dbReference>
<dbReference type="GO" id="GO:0005634">
    <property type="term" value="C:nucleus"/>
    <property type="evidence" value="ECO:0007669"/>
    <property type="project" value="TreeGrafter"/>
</dbReference>
<feature type="compositionally biased region" description="Basic and acidic residues" evidence="1">
    <location>
        <begin position="597"/>
        <end position="606"/>
    </location>
</feature>
<feature type="compositionally biased region" description="Acidic residues" evidence="1">
    <location>
        <begin position="285"/>
        <end position="309"/>
    </location>
</feature>